<dbReference type="Gene3D" id="3.40.190.10">
    <property type="entry name" value="Periplasmic binding protein-like II"/>
    <property type="match status" value="2"/>
</dbReference>
<dbReference type="PATRIC" id="fig|1675527.3.peg.1368"/>
<feature type="domain" description="HTH lysR-type" evidence="5">
    <location>
        <begin position="5"/>
        <end position="62"/>
    </location>
</feature>
<keyword evidence="4" id="KW-0804">Transcription</keyword>
<dbReference type="GO" id="GO:0003677">
    <property type="term" value="F:DNA binding"/>
    <property type="evidence" value="ECO:0007669"/>
    <property type="project" value="UniProtKB-KW"/>
</dbReference>
<keyword evidence="7" id="KW-1185">Reference proteome</keyword>
<dbReference type="InterPro" id="IPR000847">
    <property type="entry name" value="LysR_HTH_N"/>
</dbReference>
<dbReference type="EMBL" id="LFTY01000002">
    <property type="protein sequence ID" value="KMW56334.1"/>
    <property type="molecule type" value="Genomic_DNA"/>
</dbReference>
<sequence length="294" mass="32178">MPRNLDLTALRSFVTVAETGGVTRAAGFLNLTQSAVSMQLKRLEESLNLQLLDRSARTIALTAAGEQLLSYAKRMLDTNDQAWTRLTNQEFEGELVLGVPHDVIYPYIPPVLRRMQTEFPRMQLRLVSHSTTQLRELYGRGEVDAIVTTEAQPGPGGESLVQLPLVWIGAKGGVAWRRTPLPIAFCSNCFFRTPSLRCLDDAGVAWDMALDSAQDRAVEAMISADLAVTVAIDGADIPQTAPVNHGGTLPDPGESRICLYLDAHNDPVRVALRDLIRLTYRTQGRGAELAKLSA</sequence>
<keyword evidence="3" id="KW-0238">DNA-binding</keyword>
<dbReference type="PANTHER" id="PTHR30579:SF7">
    <property type="entry name" value="HTH-TYPE TRANSCRIPTIONAL REGULATOR LRHA-RELATED"/>
    <property type="match status" value="1"/>
</dbReference>
<dbReference type="Pfam" id="PF00126">
    <property type="entry name" value="HTH_1"/>
    <property type="match status" value="1"/>
</dbReference>
<dbReference type="InterPro" id="IPR036390">
    <property type="entry name" value="WH_DNA-bd_sf"/>
</dbReference>
<evidence type="ECO:0000256" key="1">
    <source>
        <dbReference type="ARBA" id="ARBA00009437"/>
    </source>
</evidence>
<dbReference type="InterPro" id="IPR036388">
    <property type="entry name" value="WH-like_DNA-bd_sf"/>
</dbReference>
<protein>
    <submittedName>
        <fullName evidence="6">Transcriptional regulator, LysR family</fullName>
    </submittedName>
</protein>
<dbReference type="FunFam" id="1.10.10.10:FF:000001">
    <property type="entry name" value="LysR family transcriptional regulator"/>
    <property type="match status" value="1"/>
</dbReference>
<dbReference type="OrthoDB" id="8097684at2"/>
<name>A0A0J9E3D3_9RHOB</name>
<evidence type="ECO:0000256" key="3">
    <source>
        <dbReference type="ARBA" id="ARBA00023125"/>
    </source>
</evidence>
<dbReference type="Gene3D" id="1.10.10.10">
    <property type="entry name" value="Winged helix-like DNA-binding domain superfamily/Winged helix DNA-binding domain"/>
    <property type="match status" value="1"/>
</dbReference>
<keyword evidence="2" id="KW-0805">Transcription regulation</keyword>
<dbReference type="InterPro" id="IPR005119">
    <property type="entry name" value="LysR_subst-bd"/>
</dbReference>
<dbReference type="Proteomes" id="UP000037178">
    <property type="component" value="Unassembled WGS sequence"/>
</dbReference>
<dbReference type="PANTHER" id="PTHR30579">
    <property type="entry name" value="TRANSCRIPTIONAL REGULATOR"/>
    <property type="match status" value="1"/>
</dbReference>
<comment type="caution">
    <text evidence="6">The sequence shown here is derived from an EMBL/GenBank/DDBJ whole genome shotgun (WGS) entry which is preliminary data.</text>
</comment>
<accession>A0A0J9E3D3</accession>
<evidence type="ECO:0000313" key="7">
    <source>
        <dbReference type="Proteomes" id="UP000037178"/>
    </source>
</evidence>
<proteinExistence type="inferred from homology"/>
<dbReference type="GO" id="GO:0003700">
    <property type="term" value="F:DNA-binding transcription factor activity"/>
    <property type="evidence" value="ECO:0007669"/>
    <property type="project" value="InterPro"/>
</dbReference>
<dbReference type="SUPFAM" id="SSF53850">
    <property type="entry name" value="Periplasmic binding protein-like II"/>
    <property type="match status" value="1"/>
</dbReference>
<dbReference type="AlphaFoldDB" id="A0A0J9E3D3"/>
<comment type="similarity">
    <text evidence="1">Belongs to the LysR transcriptional regulatory family.</text>
</comment>
<dbReference type="InterPro" id="IPR050176">
    <property type="entry name" value="LTTR"/>
</dbReference>
<dbReference type="RefSeq" id="WP_049642234.1">
    <property type="nucleotide sequence ID" value="NZ_LFTY01000002.1"/>
</dbReference>
<dbReference type="PROSITE" id="PS50931">
    <property type="entry name" value="HTH_LYSR"/>
    <property type="match status" value="1"/>
</dbReference>
<dbReference type="STRING" id="1675527.AIOL_001286"/>
<dbReference type="PRINTS" id="PR00039">
    <property type="entry name" value="HTHLYSR"/>
</dbReference>
<gene>
    <name evidence="6" type="ORF">AIOL_001286</name>
</gene>
<dbReference type="SUPFAM" id="SSF46785">
    <property type="entry name" value="Winged helix' DNA-binding domain"/>
    <property type="match status" value="1"/>
</dbReference>
<organism evidence="6 7">
    <name type="scientific">Candidatus Rhodobacter oscarellae</name>
    <dbReference type="NCBI Taxonomy" id="1675527"/>
    <lineage>
        <taxon>Bacteria</taxon>
        <taxon>Pseudomonadati</taxon>
        <taxon>Pseudomonadota</taxon>
        <taxon>Alphaproteobacteria</taxon>
        <taxon>Rhodobacterales</taxon>
        <taxon>Rhodobacter group</taxon>
        <taxon>Rhodobacter</taxon>
    </lineage>
</organism>
<dbReference type="Pfam" id="PF03466">
    <property type="entry name" value="LysR_substrate"/>
    <property type="match status" value="1"/>
</dbReference>
<evidence type="ECO:0000259" key="5">
    <source>
        <dbReference type="PROSITE" id="PS50931"/>
    </source>
</evidence>
<evidence type="ECO:0000256" key="2">
    <source>
        <dbReference type="ARBA" id="ARBA00023015"/>
    </source>
</evidence>
<evidence type="ECO:0000256" key="4">
    <source>
        <dbReference type="ARBA" id="ARBA00023163"/>
    </source>
</evidence>
<evidence type="ECO:0000313" key="6">
    <source>
        <dbReference type="EMBL" id="KMW56334.1"/>
    </source>
</evidence>
<reference evidence="6 7" key="1">
    <citation type="submission" date="2015-06" db="EMBL/GenBank/DDBJ databases">
        <title>Draft genome sequence of an Alphaproteobacteria species associated to the Mediterranean sponge Oscarella lobularis.</title>
        <authorList>
            <person name="Jourda C."/>
            <person name="Santini S."/>
            <person name="Claverie J.-M."/>
        </authorList>
    </citation>
    <scope>NUCLEOTIDE SEQUENCE [LARGE SCALE GENOMIC DNA]</scope>
    <source>
        <strain evidence="6">IGS</strain>
    </source>
</reference>